<name>A0A3M6TAY5_POCDA</name>
<feature type="region of interest" description="Disordered" evidence="1">
    <location>
        <begin position="1"/>
        <end position="35"/>
    </location>
</feature>
<evidence type="ECO:0000313" key="3">
    <source>
        <dbReference type="Proteomes" id="UP000275408"/>
    </source>
</evidence>
<feature type="compositionally biased region" description="Basic and acidic residues" evidence="1">
    <location>
        <begin position="26"/>
        <end position="35"/>
    </location>
</feature>
<sequence length="115" mass="13174">MKPNQINSRKRYSDGLTSGCKLPKKRGNDFYSGRREANDGQKKIYGNKTYSPFATLNQTLEHYLVLIRRLHCMLGERVSPRALLWHLDMQIDFRARIPCIESDLHLEGAAGPLVS</sequence>
<dbReference type="EMBL" id="RCHS01003977">
    <property type="protein sequence ID" value="RMX38586.1"/>
    <property type="molecule type" value="Genomic_DNA"/>
</dbReference>
<evidence type="ECO:0000256" key="1">
    <source>
        <dbReference type="SAM" id="MobiDB-lite"/>
    </source>
</evidence>
<proteinExistence type="predicted"/>
<accession>A0A3M6TAY5</accession>
<reference evidence="2 3" key="1">
    <citation type="journal article" date="2018" name="Sci. Rep.">
        <title>Comparative analysis of the Pocillopora damicornis genome highlights role of immune system in coral evolution.</title>
        <authorList>
            <person name="Cunning R."/>
            <person name="Bay R.A."/>
            <person name="Gillette P."/>
            <person name="Baker A.C."/>
            <person name="Traylor-Knowles N."/>
        </authorList>
    </citation>
    <scope>NUCLEOTIDE SEQUENCE [LARGE SCALE GENOMIC DNA]</scope>
    <source>
        <strain evidence="2">RSMAS</strain>
        <tissue evidence="2">Whole animal</tissue>
    </source>
</reference>
<organism evidence="2 3">
    <name type="scientific">Pocillopora damicornis</name>
    <name type="common">Cauliflower coral</name>
    <name type="synonym">Millepora damicornis</name>
    <dbReference type="NCBI Taxonomy" id="46731"/>
    <lineage>
        <taxon>Eukaryota</taxon>
        <taxon>Metazoa</taxon>
        <taxon>Cnidaria</taxon>
        <taxon>Anthozoa</taxon>
        <taxon>Hexacorallia</taxon>
        <taxon>Scleractinia</taxon>
        <taxon>Astrocoeniina</taxon>
        <taxon>Pocilloporidae</taxon>
        <taxon>Pocillopora</taxon>
    </lineage>
</organism>
<keyword evidence="3" id="KW-1185">Reference proteome</keyword>
<comment type="caution">
    <text evidence="2">The sequence shown here is derived from an EMBL/GenBank/DDBJ whole genome shotgun (WGS) entry which is preliminary data.</text>
</comment>
<dbReference type="Proteomes" id="UP000275408">
    <property type="component" value="Unassembled WGS sequence"/>
</dbReference>
<gene>
    <name evidence="2" type="ORF">pdam_00008394</name>
</gene>
<dbReference type="AlphaFoldDB" id="A0A3M6TAY5"/>
<protein>
    <submittedName>
        <fullName evidence="2">Uncharacterized protein</fullName>
    </submittedName>
</protein>
<evidence type="ECO:0000313" key="2">
    <source>
        <dbReference type="EMBL" id="RMX38586.1"/>
    </source>
</evidence>